<dbReference type="Gene3D" id="3.40.50.1110">
    <property type="entry name" value="SGNH hydrolase"/>
    <property type="match status" value="1"/>
</dbReference>
<feature type="compositionally biased region" description="Basic and acidic residues" evidence="1">
    <location>
        <begin position="594"/>
        <end position="607"/>
    </location>
</feature>
<organism evidence="2 3">
    <name type="scientific">Paramuricea clavata</name>
    <name type="common">Red gorgonian</name>
    <name type="synonym">Violescent sea-whip</name>
    <dbReference type="NCBI Taxonomy" id="317549"/>
    <lineage>
        <taxon>Eukaryota</taxon>
        <taxon>Metazoa</taxon>
        <taxon>Cnidaria</taxon>
        <taxon>Anthozoa</taxon>
        <taxon>Octocorallia</taxon>
        <taxon>Malacalcyonacea</taxon>
        <taxon>Plexauridae</taxon>
        <taxon>Paramuricea</taxon>
    </lineage>
</organism>
<sequence>MEVKILIESEFPVPYQTSDLKINLNNIECIGDLKKKLQPLLSVAACDMSVYHKTRRELENRKKILNLYMREGDTFIVKFTSVCKLHLLSKFLDDMRAFVKDVCEAFSDGDRIMENIDWNADRLSAVENCYAVVLQGLERYSRDMFKPWKSKLTIANKHYFVQEGGLDLLATIYNFASKKRYPLTTCERDLQTAKYFNCEQNELEVFCLKCLWRFSEIKEDRQMVLRKIGLEPFIHSLLKVSRDIDDDIGEDVCIRVNQASMGCLSQYVELPDIQQILAENQEVLSKLSWLTSNDSSSYQKVVAAYTLFCCSNHPKAARKIIENQCYRLVLEKAQGLELAHEYRSALPFTAVLITKEESGPILSKEARPSESGDPNEQTVENQGGKKVNDQESLEEYDFVFLCDSNRKFINTQLLCPNSTVKIIPCGTSSQAIKIISSPRFQVNKALIINTGVNDVEHLTLDEVIQKQLEMLDTARKAFPGKKIIVSSVTPRDDDFDEDIRAINRTIQSEISNFADVIYVNNDNLRDRVLYFDRKHLNRNRGVRKFAANIKKAIRVASGVVDNKPRYASYHSDDLHQIRPDDRASYPQPHYPSFHSDDLHHIRPDDRAPYPQPRYSSYHSDDQHRYGSSVNPLLRPEDLLRKRYGIATQSTEVSKEHETKKDNGINDVFSQLSTLN</sequence>
<gene>
    <name evidence="2" type="ORF">PACLA_8A018468</name>
</gene>
<dbReference type="SUPFAM" id="SSF48371">
    <property type="entry name" value="ARM repeat"/>
    <property type="match status" value="1"/>
</dbReference>
<reference evidence="2" key="1">
    <citation type="submission" date="2020-04" db="EMBL/GenBank/DDBJ databases">
        <authorList>
            <person name="Alioto T."/>
            <person name="Alioto T."/>
            <person name="Gomez Garrido J."/>
        </authorList>
    </citation>
    <scope>NUCLEOTIDE SEQUENCE</scope>
    <source>
        <strain evidence="2">A484AB</strain>
    </source>
</reference>
<dbReference type="EMBL" id="CACRXK020002492">
    <property type="protein sequence ID" value="CAB3994572.1"/>
    <property type="molecule type" value="Genomic_DNA"/>
</dbReference>
<evidence type="ECO:0000256" key="1">
    <source>
        <dbReference type="SAM" id="MobiDB-lite"/>
    </source>
</evidence>
<dbReference type="InterPro" id="IPR016024">
    <property type="entry name" value="ARM-type_fold"/>
</dbReference>
<dbReference type="SUPFAM" id="SSF52266">
    <property type="entry name" value="SGNH hydrolase"/>
    <property type="match status" value="1"/>
</dbReference>
<feature type="compositionally biased region" description="Basic and acidic residues" evidence="1">
    <location>
        <begin position="570"/>
        <end position="583"/>
    </location>
</feature>
<dbReference type="InterPro" id="IPR036514">
    <property type="entry name" value="SGNH_hydro_sf"/>
</dbReference>
<dbReference type="Proteomes" id="UP001152795">
    <property type="component" value="Unassembled WGS sequence"/>
</dbReference>
<name>A0A7D9DUW6_PARCT</name>
<feature type="region of interest" description="Disordered" evidence="1">
    <location>
        <begin position="363"/>
        <end position="386"/>
    </location>
</feature>
<dbReference type="OrthoDB" id="5948924at2759"/>
<feature type="region of interest" description="Disordered" evidence="1">
    <location>
        <begin position="570"/>
        <end position="633"/>
    </location>
</feature>
<feature type="compositionally biased region" description="Polar residues" evidence="1">
    <location>
        <begin position="372"/>
        <end position="381"/>
    </location>
</feature>
<evidence type="ECO:0000313" key="3">
    <source>
        <dbReference type="Proteomes" id="UP001152795"/>
    </source>
</evidence>
<keyword evidence="3" id="KW-1185">Reference proteome</keyword>
<protein>
    <submittedName>
        <fullName evidence="2">Uncharacterized protein LOC113664598</fullName>
    </submittedName>
</protein>
<accession>A0A7D9DUW6</accession>
<comment type="caution">
    <text evidence="2">The sequence shown here is derived from an EMBL/GenBank/DDBJ whole genome shotgun (WGS) entry which is preliminary data.</text>
</comment>
<evidence type="ECO:0000313" key="2">
    <source>
        <dbReference type="EMBL" id="CAB3994572.1"/>
    </source>
</evidence>
<proteinExistence type="predicted"/>
<dbReference type="AlphaFoldDB" id="A0A7D9DUW6"/>
<feature type="non-terminal residue" evidence="2">
    <location>
        <position position="1"/>
    </location>
</feature>